<comment type="caution">
    <text evidence="2">The sequence shown here is derived from an EMBL/GenBank/DDBJ whole genome shotgun (WGS) entry which is preliminary data.</text>
</comment>
<proteinExistence type="predicted"/>
<evidence type="ECO:0000313" key="3">
    <source>
        <dbReference type="Proteomes" id="UP001271769"/>
    </source>
</evidence>
<feature type="transmembrane region" description="Helical" evidence="1">
    <location>
        <begin position="12"/>
        <end position="36"/>
    </location>
</feature>
<name>A0ABU5DVZ2_9PROT</name>
<keyword evidence="1" id="KW-1133">Transmembrane helix</keyword>
<reference evidence="2 3" key="1">
    <citation type="journal article" date="2013" name="Antonie Van Leeuwenhoek">
        <title>Dongia rigui sp. nov., isolated from freshwater of a large wetland in Korea.</title>
        <authorList>
            <person name="Baik K.S."/>
            <person name="Hwang Y.M."/>
            <person name="Choi J.S."/>
            <person name="Kwon J."/>
            <person name="Seong C.N."/>
        </authorList>
    </citation>
    <scope>NUCLEOTIDE SEQUENCE [LARGE SCALE GENOMIC DNA]</scope>
    <source>
        <strain evidence="2 3">04SU4-P</strain>
    </source>
</reference>
<dbReference type="Proteomes" id="UP001271769">
    <property type="component" value="Unassembled WGS sequence"/>
</dbReference>
<keyword evidence="3" id="KW-1185">Reference proteome</keyword>
<protein>
    <submittedName>
        <fullName evidence="2">PAS domain-containing protein</fullName>
    </submittedName>
</protein>
<evidence type="ECO:0000256" key="1">
    <source>
        <dbReference type="SAM" id="Phobius"/>
    </source>
</evidence>
<dbReference type="RefSeq" id="WP_320499900.1">
    <property type="nucleotide sequence ID" value="NZ_JAXCLX010000001.1"/>
</dbReference>
<evidence type="ECO:0000313" key="2">
    <source>
        <dbReference type="EMBL" id="MDY0871472.1"/>
    </source>
</evidence>
<keyword evidence="1" id="KW-0812">Transmembrane</keyword>
<accession>A0ABU5DVZ2</accession>
<keyword evidence="1" id="KW-0472">Membrane</keyword>
<sequence length="175" mass="19860">MTQSVQVDPDDANALAAGMAALDMVSPLIVAGFNYWNAKRAGRQMPARADIDPVIEIPRLLPHIILIDVRREPLDFRFRLVGSYVRQNLSRDYVGLWFSGLVNYNPQSTIWPQHKKVALHGLPMLQRPTYIGPHRDFIAVENVLLPLTVPDKNAAMQIMFFDFVRRRLDEDPVAG</sequence>
<organism evidence="2 3">
    <name type="scientific">Dongia rigui</name>
    <dbReference type="NCBI Taxonomy" id="940149"/>
    <lineage>
        <taxon>Bacteria</taxon>
        <taxon>Pseudomonadati</taxon>
        <taxon>Pseudomonadota</taxon>
        <taxon>Alphaproteobacteria</taxon>
        <taxon>Rhodospirillales</taxon>
        <taxon>Dongiaceae</taxon>
        <taxon>Dongia</taxon>
    </lineage>
</organism>
<dbReference type="InterPro" id="IPR009922">
    <property type="entry name" value="DUF1457"/>
</dbReference>
<gene>
    <name evidence="2" type="ORF">SMD31_06045</name>
</gene>
<dbReference type="Pfam" id="PF07310">
    <property type="entry name" value="PAS_5"/>
    <property type="match status" value="1"/>
</dbReference>
<dbReference type="EMBL" id="JAXCLX010000001">
    <property type="protein sequence ID" value="MDY0871472.1"/>
    <property type="molecule type" value="Genomic_DNA"/>
</dbReference>